<name>F9GAB3_FUSOF</name>
<dbReference type="AlphaFoldDB" id="F9GAB3"/>
<comment type="caution">
    <text evidence="1">The sequence shown here is derived from an EMBL/GenBank/DDBJ whole genome shotgun (WGS) entry which is preliminary data.</text>
</comment>
<evidence type="ECO:0000313" key="1">
    <source>
        <dbReference type="EMBL" id="EGU73894.1"/>
    </source>
</evidence>
<dbReference type="EMBL" id="AFQF01004044">
    <property type="protein sequence ID" value="EGU73894.1"/>
    <property type="molecule type" value="Genomic_DNA"/>
</dbReference>
<reference evidence="1" key="1">
    <citation type="journal article" date="2012" name="Mol. Plant Microbe Interact.">
        <title>A highly conserved effector in Fusarium oxysporum is required for full virulence on Arabidopsis.</title>
        <authorList>
            <person name="Thatcher L.F."/>
            <person name="Gardiner D.M."/>
            <person name="Kazan K."/>
            <person name="Manners J."/>
        </authorList>
    </citation>
    <scope>NUCLEOTIDE SEQUENCE [LARGE SCALE GENOMIC DNA]</scope>
    <source>
        <strain evidence="1">Fo5176</strain>
    </source>
</reference>
<accession>F9GAB3</accession>
<protein>
    <submittedName>
        <fullName evidence="1">Uncharacterized protein</fullName>
    </submittedName>
</protein>
<dbReference type="OrthoDB" id="5152119at2759"/>
<gene>
    <name evidence="1" type="ORF">FOXB_15595</name>
</gene>
<proteinExistence type="predicted"/>
<sequence length="248" mass="28286">MDHHATTIRRMLGDRTIAQFASLSLPDRRALFRQNLVQQQPVFIEEADDDGSLNPGIADGVLLRQQHFMGKDETGKQLVKEACDVYYGENHFNDGCDSDSGTDDPDSVHYRHGTGKAARWTQKRLQDIFLFTNAQHITLVLHGRGLLDGSDLATHQMIKDISYVVKLLIQKFGDRFAIRKMISRGGGHGGSYPWRSLRSYWDPPTETARQKVRRGEATFEQVMQVEVEEWTHVFPSTIGSWMEREILV</sequence>
<organism evidence="1">
    <name type="scientific">Fusarium oxysporum (strain Fo5176)</name>
    <name type="common">Fusarium vascular wilt</name>
    <dbReference type="NCBI Taxonomy" id="660025"/>
    <lineage>
        <taxon>Eukaryota</taxon>
        <taxon>Fungi</taxon>
        <taxon>Dikarya</taxon>
        <taxon>Ascomycota</taxon>
        <taxon>Pezizomycotina</taxon>
        <taxon>Sordariomycetes</taxon>
        <taxon>Hypocreomycetidae</taxon>
        <taxon>Hypocreales</taxon>
        <taxon>Nectriaceae</taxon>
        <taxon>Fusarium</taxon>
        <taxon>Fusarium oxysporum species complex</taxon>
    </lineage>
</organism>